<reference evidence="1 3" key="2">
    <citation type="journal article" date="2013" name="Nature">
        <title>Insights into bilaterian evolution from three spiralian genomes.</title>
        <authorList>
            <person name="Simakov O."/>
            <person name="Marletaz F."/>
            <person name="Cho S.J."/>
            <person name="Edsinger-Gonzales E."/>
            <person name="Havlak P."/>
            <person name="Hellsten U."/>
            <person name="Kuo D.H."/>
            <person name="Larsson T."/>
            <person name="Lv J."/>
            <person name="Arendt D."/>
            <person name="Savage R."/>
            <person name="Osoegawa K."/>
            <person name="de Jong P."/>
            <person name="Grimwood J."/>
            <person name="Chapman J.A."/>
            <person name="Shapiro H."/>
            <person name="Aerts A."/>
            <person name="Otillar R.P."/>
            <person name="Terry A.Y."/>
            <person name="Boore J.L."/>
            <person name="Grigoriev I.V."/>
            <person name="Lindberg D.R."/>
            <person name="Seaver E.C."/>
            <person name="Weisblat D.A."/>
            <person name="Putnam N.H."/>
            <person name="Rokhsar D.S."/>
        </authorList>
    </citation>
    <scope>NUCLEOTIDE SEQUENCE</scope>
    <source>
        <strain evidence="1 3">I ESC-2004</strain>
    </source>
</reference>
<reference evidence="2" key="3">
    <citation type="submission" date="2015-06" db="UniProtKB">
        <authorList>
            <consortium name="EnsemblMetazoa"/>
        </authorList>
    </citation>
    <scope>IDENTIFICATION</scope>
</reference>
<dbReference type="AlphaFoldDB" id="R7TDN4"/>
<evidence type="ECO:0000313" key="1">
    <source>
        <dbReference type="EMBL" id="ELT91627.1"/>
    </source>
</evidence>
<dbReference type="EMBL" id="AMQN01013700">
    <property type="status" value="NOT_ANNOTATED_CDS"/>
    <property type="molecule type" value="Genomic_DNA"/>
</dbReference>
<reference evidence="3" key="1">
    <citation type="submission" date="2012-12" db="EMBL/GenBank/DDBJ databases">
        <authorList>
            <person name="Hellsten U."/>
            <person name="Grimwood J."/>
            <person name="Chapman J.A."/>
            <person name="Shapiro H."/>
            <person name="Aerts A."/>
            <person name="Otillar R.P."/>
            <person name="Terry A.Y."/>
            <person name="Boore J.L."/>
            <person name="Simakov O."/>
            <person name="Marletaz F."/>
            <person name="Cho S.-J."/>
            <person name="Edsinger-Gonzales E."/>
            <person name="Havlak P."/>
            <person name="Kuo D.-H."/>
            <person name="Larsson T."/>
            <person name="Lv J."/>
            <person name="Arendt D."/>
            <person name="Savage R."/>
            <person name="Osoegawa K."/>
            <person name="de Jong P."/>
            <person name="Lindberg D.R."/>
            <person name="Seaver E.C."/>
            <person name="Weisblat D.A."/>
            <person name="Putnam N.H."/>
            <person name="Grigoriev I.V."/>
            <person name="Rokhsar D.S."/>
        </authorList>
    </citation>
    <scope>NUCLEOTIDE SEQUENCE</scope>
    <source>
        <strain evidence="3">I ESC-2004</strain>
    </source>
</reference>
<sequence>MACKAYQSIQVIEEYTDLRTGASAQCGEGETVTGVSGDTVTVSGVFTGLGVAAASNLSSSFFTSGKIGKGIRRQVMRQYGSIPGLSSIFTASVFINPCAPNTLSSLATSPRLGLLADRRHPCPAAERMLHELVGKVSMLISESGQKLKVRLGILKILVAAWEINADVNLSIVPHTAASNSSSSFFTSGKIGKGIRRQVMRQYGSIPGLSSIFTASVFINPCAPNTLSSLATSPRLGLLADRRHPCPAAERMLHELVGKVSMLISESGQKLKVRLGILKILVAAWEINADVNLSIVPHTAQLKQLKHKKYPKKRKELASRDKATHDVQLFPEKVNVVTETVNQEDVSAGDDITVPSFSTEVKARTSLDDNVSQISGIFIPDLQGSHSAEENQEITAVKLTIEASATTTDSKPSNMDHHQEQVSTTSADEHQEHVVTITDSEPSNTDPHQQVACTICNRIYKNEHDLQMHMVAPKTNENSYPNYVRYTKTEVVIRSIKFEGNIHLILPGVTNCSSQPINWVISGGELFCIFTDEHQQAFSFTIDE</sequence>
<proteinExistence type="predicted"/>
<dbReference type="EMBL" id="KB310405">
    <property type="protein sequence ID" value="ELT91627.1"/>
    <property type="molecule type" value="Genomic_DNA"/>
</dbReference>
<name>R7TDN4_CAPTE</name>
<evidence type="ECO:0000313" key="2">
    <source>
        <dbReference type="EnsemblMetazoa" id="CapteP211646"/>
    </source>
</evidence>
<dbReference type="Proteomes" id="UP000014760">
    <property type="component" value="Unassembled WGS sequence"/>
</dbReference>
<gene>
    <name evidence="1" type="ORF">CAPTEDRAFT_211646</name>
</gene>
<dbReference type="EMBL" id="AMQN01013699">
    <property type="status" value="NOT_ANNOTATED_CDS"/>
    <property type="molecule type" value="Genomic_DNA"/>
</dbReference>
<keyword evidence="3" id="KW-1185">Reference proteome</keyword>
<accession>R7TDN4</accession>
<organism evidence="1">
    <name type="scientific">Capitella teleta</name>
    <name type="common">Polychaete worm</name>
    <dbReference type="NCBI Taxonomy" id="283909"/>
    <lineage>
        <taxon>Eukaryota</taxon>
        <taxon>Metazoa</taxon>
        <taxon>Spiralia</taxon>
        <taxon>Lophotrochozoa</taxon>
        <taxon>Annelida</taxon>
        <taxon>Polychaeta</taxon>
        <taxon>Sedentaria</taxon>
        <taxon>Scolecida</taxon>
        <taxon>Capitellidae</taxon>
        <taxon>Capitella</taxon>
    </lineage>
</organism>
<dbReference type="EMBL" id="AMQN01013701">
    <property type="status" value="NOT_ANNOTATED_CDS"/>
    <property type="molecule type" value="Genomic_DNA"/>
</dbReference>
<dbReference type="EnsemblMetazoa" id="CapteT211646">
    <property type="protein sequence ID" value="CapteP211646"/>
    <property type="gene ID" value="CapteG211646"/>
</dbReference>
<evidence type="ECO:0000313" key="3">
    <source>
        <dbReference type="Proteomes" id="UP000014760"/>
    </source>
</evidence>
<dbReference type="EMBL" id="AMQN01013698">
    <property type="status" value="NOT_ANNOTATED_CDS"/>
    <property type="molecule type" value="Genomic_DNA"/>
</dbReference>
<protein>
    <submittedName>
        <fullName evidence="1 2">Uncharacterized protein</fullName>
    </submittedName>
</protein>
<dbReference type="HOGENOM" id="CLU_501777_0_0_1"/>